<evidence type="ECO:0000313" key="2">
    <source>
        <dbReference type="EMBL" id="CAF99718.1"/>
    </source>
</evidence>
<dbReference type="CDD" id="cd11559">
    <property type="entry name" value="W2_eIF4G1_like"/>
    <property type="match status" value="1"/>
</dbReference>
<protein>
    <submittedName>
        <fullName evidence="2">(spotted green pufferfish) hypothetical protein</fullName>
    </submittedName>
</protein>
<evidence type="ECO:0000259" key="1">
    <source>
        <dbReference type="PROSITE" id="PS51363"/>
    </source>
</evidence>
<dbReference type="EMBL" id="CAAE01014581">
    <property type="protein sequence ID" value="CAF99718.1"/>
    <property type="molecule type" value="Genomic_DNA"/>
</dbReference>
<organism evidence="2">
    <name type="scientific">Tetraodon nigroviridis</name>
    <name type="common">Spotted green pufferfish</name>
    <name type="synonym">Chelonodon nigroviridis</name>
    <dbReference type="NCBI Taxonomy" id="99883"/>
    <lineage>
        <taxon>Eukaryota</taxon>
        <taxon>Metazoa</taxon>
        <taxon>Chordata</taxon>
        <taxon>Craniata</taxon>
        <taxon>Vertebrata</taxon>
        <taxon>Euteleostomi</taxon>
        <taxon>Actinopterygii</taxon>
        <taxon>Neopterygii</taxon>
        <taxon>Teleostei</taxon>
        <taxon>Neoteleostei</taxon>
        <taxon>Acanthomorphata</taxon>
        <taxon>Eupercaria</taxon>
        <taxon>Tetraodontiformes</taxon>
        <taxon>Tetradontoidea</taxon>
        <taxon>Tetraodontidae</taxon>
        <taxon>Tetraodon</taxon>
    </lineage>
</organism>
<dbReference type="AlphaFoldDB" id="Q4SI14"/>
<accession>Q4SI14</accession>
<dbReference type="Gene3D" id="1.25.40.180">
    <property type="match status" value="1"/>
</dbReference>
<dbReference type="KEGG" id="tng:GSTEN00017892G001"/>
<dbReference type="OrthoDB" id="514777at2759"/>
<dbReference type="InterPro" id="IPR016024">
    <property type="entry name" value="ARM-type_fold"/>
</dbReference>
<dbReference type="SMART" id="SM00515">
    <property type="entry name" value="eIF5C"/>
    <property type="match status" value="1"/>
</dbReference>
<dbReference type="SUPFAM" id="SSF48371">
    <property type="entry name" value="ARM repeat"/>
    <property type="match status" value="1"/>
</dbReference>
<reference evidence="2" key="1">
    <citation type="journal article" date="2004" name="Nature">
        <title>Genome duplication in the teleost fish Tetraodon nigroviridis reveals the early vertebrate proto-karyotype.</title>
        <authorList>
            <person name="Jaillon O."/>
            <person name="Aury J.-M."/>
            <person name="Brunet F."/>
            <person name="Petit J.-L."/>
            <person name="Stange-Thomann N."/>
            <person name="Mauceli E."/>
            <person name="Bouneau L."/>
            <person name="Fischer C."/>
            <person name="Ozouf-Costaz C."/>
            <person name="Bernot A."/>
            <person name="Nicaud S."/>
            <person name="Jaffe D."/>
            <person name="Fisher S."/>
            <person name="Lutfalla G."/>
            <person name="Dossat C."/>
            <person name="Segurens B."/>
            <person name="Dasilva C."/>
            <person name="Salanoubat M."/>
            <person name="Levy M."/>
            <person name="Boudet N."/>
            <person name="Castellano S."/>
            <person name="Anthouard V."/>
            <person name="Jubin C."/>
            <person name="Castelli V."/>
            <person name="Katinka M."/>
            <person name="Vacherie B."/>
            <person name="Biemont C."/>
            <person name="Skalli Z."/>
            <person name="Cattolico L."/>
            <person name="Poulain J."/>
            <person name="De Berardinis V."/>
            <person name="Cruaud C."/>
            <person name="Duprat S."/>
            <person name="Brottier P."/>
            <person name="Coutanceau J.-P."/>
            <person name="Gouzy J."/>
            <person name="Parra G."/>
            <person name="Lardier G."/>
            <person name="Chapple C."/>
            <person name="McKernan K.J."/>
            <person name="McEwan P."/>
            <person name="Bosak S."/>
            <person name="Kellis M."/>
            <person name="Volff J.-N."/>
            <person name="Guigo R."/>
            <person name="Zody M.C."/>
            <person name="Mesirov J."/>
            <person name="Lindblad-Toh K."/>
            <person name="Birren B."/>
            <person name="Nusbaum C."/>
            <person name="Kahn D."/>
            <person name="Robinson-Rechavi M."/>
            <person name="Laudet V."/>
            <person name="Schachter V."/>
            <person name="Quetier F."/>
            <person name="Saurin W."/>
            <person name="Scarpelli C."/>
            <person name="Wincker P."/>
            <person name="Lander E.S."/>
            <person name="Weissenbach J."/>
            <person name="Roest Crollius H."/>
        </authorList>
    </citation>
    <scope>NUCLEOTIDE SEQUENCE [LARGE SCALE GENOMIC DNA]</scope>
</reference>
<dbReference type="InterPro" id="IPR003307">
    <property type="entry name" value="W2_domain"/>
</dbReference>
<name>Q4SI14_TETNG</name>
<dbReference type="Pfam" id="PF02020">
    <property type="entry name" value="W2"/>
    <property type="match status" value="1"/>
</dbReference>
<comment type="caution">
    <text evidence="2">The sequence shown here is derived from an EMBL/GenBank/DDBJ whole genome shotgun (WGS) entry which is preliminary data.</text>
</comment>
<dbReference type="FunFam" id="1.25.40.180:FF:000042">
    <property type="entry name" value="Eukaryotic translation initiation factor 4 gamma"/>
    <property type="match status" value="1"/>
</dbReference>
<sequence>MAYAKLCHHMKEGEQVQDWDEKELLMELKRLLQERKNNKETEDWIQNNLNVKQRSSDELVRALMRAVCESVIVAGGGHKVDTRKMFWRMGLLKTYIRDEHKQLVALNVLQELMIHMEHPKNLMRMFFDVLLDEEVIQDEMFFNWESSADTKTLASVSGFFDWIRKVEQQLS</sequence>
<feature type="domain" description="W2" evidence="1">
    <location>
        <begin position="14"/>
        <end position="171"/>
    </location>
</feature>
<gene>
    <name evidence="2" type="ORF">GSTENG00017892001</name>
</gene>
<proteinExistence type="predicted"/>
<reference evidence="2" key="2">
    <citation type="submission" date="2004-02" db="EMBL/GenBank/DDBJ databases">
        <authorList>
            <consortium name="Genoscope"/>
            <consortium name="Whitehead Institute Centre for Genome Research"/>
        </authorList>
    </citation>
    <scope>NUCLEOTIDE SEQUENCE</scope>
</reference>
<dbReference type="PROSITE" id="PS51363">
    <property type="entry name" value="W2"/>
    <property type="match status" value="1"/>
</dbReference>